<protein>
    <submittedName>
        <fullName evidence="1">Uncharacterized protein</fullName>
    </submittedName>
</protein>
<accession>A0A5B0QHX0</accession>
<comment type="caution">
    <text evidence="1">The sequence shown here is derived from an EMBL/GenBank/DDBJ whole genome shotgun (WGS) entry which is preliminary data.</text>
</comment>
<dbReference type="AlphaFoldDB" id="A0A5B0QHX0"/>
<name>A0A5B0QHX0_PUCGR</name>
<evidence type="ECO:0000313" key="1">
    <source>
        <dbReference type="EMBL" id="KAA1112811.1"/>
    </source>
</evidence>
<evidence type="ECO:0000313" key="2">
    <source>
        <dbReference type="Proteomes" id="UP000324748"/>
    </source>
</evidence>
<dbReference type="EMBL" id="VSWC01000015">
    <property type="protein sequence ID" value="KAA1112811.1"/>
    <property type="molecule type" value="Genomic_DNA"/>
</dbReference>
<keyword evidence="2" id="KW-1185">Reference proteome</keyword>
<dbReference type="Proteomes" id="UP000324748">
    <property type="component" value="Unassembled WGS sequence"/>
</dbReference>
<gene>
    <name evidence="1" type="ORF">PGT21_011497</name>
</gene>
<proteinExistence type="predicted"/>
<sequence>MDPQNVPILTEAEKGIQICDAIHHLQMTPKKFINGFLTNADPQIAYRRRFWGTSTGSSLTHGIIQAVKAEVASKGRRTGEVFHTVQPSFFDPKAVSERDEALTKNHMPFLFNLIKHMLICVEAPDELDEDGPVDPTIADPKQDHILNMDDVTYVADRNSAFST</sequence>
<reference evidence="1 2" key="1">
    <citation type="submission" date="2019-05" db="EMBL/GenBank/DDBJ databases">
        <title>Emergence of the Ug99 lineage of the wheat stem rust pathogen through somatic hybridization.</title>
        <authorList>
            <person name="Li F."/>
            <person name="Upadhyaya N.M."/>
            <person name="Sperschneider J."/>
            <person name="Matny O."/>
            <person name="Nguyen-Phuc H."/>
            <person name="Mago R."/>
            <person name="Raley C."/>
            <person name="Miller M.E."/>
            <person name="Silverstein K.A.T."/>
            <person name="Henningsen E."/>
            <person name="Hirsch C.D."/>
            <person name="Visser B."/>
            <person name="Pretorius Z.A."/>
            <person name="Steffenson B.J."/>
            <person name="Schwessinger B."/>
            <person name="Dodds P.N."/>
            <person name="Figueroa M."/>
        </authorList>
    </citation>
    <scope>NUCLEOTIDE SEQUENCE [LARGE SCALE GENOMIC DNA]</scope>
    <source>
        <strain evidence="1">21-0</strain>
    </source>
</reference>
<dbReference type="OrthoDB" id="10362007at2759"/>
<organism evidence="1 2">
    <name type="scientific">Puccinia graminis f. sp. tritici</name>
    <dbReference type="NCBI Taxonomy" id="56615"/>
    <lineage>
        <taxon>Eukaryota</taxon>
        <taxon>Fungi</taxon>
        <taxon>Dikarya</taxon>
        <taxon>Basidiomycota</taxon>
        <taxon>Pucciniomycotina</taxon>
        <taxon>Pucciniomycetes</taxon>
        <taxon>Pucciniales</taxon>
        <taxon>Pucciniaceae</taxon>
        <taxon>Puccinia</taxon>
    </lineage>
</organism>